<evidence type="ECO:0000313" key="1">
    <source>
        <dbReference type="EMBL" id="WMV59526.1"/>
    </source>
</evidence>
<sequence>MPQPPPGFVSMGCITCKGVPNESNFGSLRCTRSDMVAGGQFSEQSIWDIYDAKFSKKPFSLWVIGDDFGHFIVRSGFKKPPKRLALKLADRDMASGLDDMVVDAEIRTFSAALFDDYGSLIPEMFTNSSSIPIGYVNEAKASSSFQLILRSFSYQKCFSMNCLGRWFCNVSFSDITFNLHQRSNYLSSSVTFSLAARSYNDTYDSREPLLERIDRLLRNAREYNKPLPSTGCQCRGSTTMKRQLLTCGVVVGSSYVQTLGKKTTTERMSTQSTQ</sequence>
<dbReference type="AlphaFoldDB" id="A0AAF0V9T2"/>
<protein>
    <submittedName>
        <fullName evidence="1">Uncharacterized protein</fullName>
    </submittedName>
</protein>
<dbReference type="Proteomes" id="UP001234989">
    <property type="component" value="Chromosome 12"/>
</dbReference>
<proteinExistence type="predicted"/>
<dbReference type="PANTHER" id="PTHR48219:SF1">
    <property type="entry name" value="VACUOLAR PROTEIN SORTING-ASSOCIATED PROTEIN 62"/>
    <property type="match status" value="1"/>
</dbReference>
<reference evidence="1" key="1">
    <citation type="submission" date="2023-08" db="EMBL/GenBank/DDBJ databases">
        <title>A de novo genome assembly of Solanum verrucosum Schlechtendal, a Mexican diploid species geographically isolated from the other diploid A-genome species in potato relatives.</title>
        <authorList>
            <person name="Hosaka K."/>
        </authorList>
    </citation>
    <scope>NUCLEOTIDE SEQUENCE</scope>
    <source>
        <tissue evidence="1">Young leaves</tissue>
    </source>
</reference>
<dbReference type="EMBL" id="CP133623">
    <property type="protein sequence ID" value="WMV59526.1"/>
    <property type="molecule type" value="Genomic_DNA"/>
</dbReference>
<accession>A0AAF0V9T2</accession>
<organism evidence="1 2">
    <name type="scientific">Solanum verrucosum</name>
    <dbReference type="NCBI Taxonomy" id="315347"/>
    <lineage>
        <taxon>Eukaryota</taxon>
        <taxon>Viridiplantae</taxon>
        <taxon>Streptophyta</taxon>
        <taxon>Embryophyta</taxon>
        <taxon>Tracheophyta</taxon>
        <taxon>Spermatophyta</taxon>
        <taxon>Magnoliopsida</taxon>
        <taxon>eudicotyledons</taxon>
        <taxon>Gunneridae</taxon>
        <taxon>Pentapetalae</taxon>
        <taxon>asterids</taxon>
        <taxon>lamiids</taxon>
        <taxon>Solanales</taxon>
        <taxon>Solanaceae</taxon>
        <taxon>Solanoideae</taxon>
        <taxon>Solaneae</taxon>
        <taxon>Solanum</taxon>
    </lineage>
</organism>
<gene>
    <name evidence="1" type="ORF">MTR67_052911</name>
</gene>
<dbReference type="PANTHER" id="PTHR48219">
    <property type="entry name" value="VACUOLAR PROTEIN SORTING-ASSOCIATED PROTEIN 62-RELATED"/>
    <property type="match status" value="1"/>
</dbReference>
<name>A0AAF0V9T2_SOLVR</name>
<evidence type="ECO:0000313" key="2">
    <source>
        <dbReference type="Proteomes" id="UP001234989"/>
    </source>
</evidence>
<keyword evidence="2" id="KW-1185">Reference proteome</keyword>